<dbReference type="PANTHER" id="PTHR45737:SF4">
    <property type="entry name" value="VON WILLEBRAND DOMAIN PROTEIN (AFU_ORTHOLOGUE AFUA_4G01160)"/>
    <property type="match status" value="1"/>
</dbReference>
<dbReference type="SMART" id="SM00609">
    <property type="entry name" value="VIT"/>
    <property type="match status" value="1"/>
</dbReference>
<dbReference type="GeneID" id="63748266"/>
<gene>
    <name evidence="4" type="ORF">ASPWEDRAFT_22955</name>
</gene>
<dbReference type="OrthoDB" id="1729737at2759"/>
<feature type="domain" description="VWFA" evidence="2">
    <location>
        <begin position="312"/>
        <end position="482"/>
    </location>
</feature>
<dbReference type="InterPro" id="IPR013694">
    <property type="entry name" value="VIT"/>
</dbReference>
<dbReference type="InterPro" id="IPR036465">
    <property type="entry name" value="vWFA_dom_sf"/>
</dbReference>
<dbReference type="InterPro" id="IPR002035">
    <property type="entry name" value="VWF_A"/>
</dbReference>
<dbReference type="PANTHER" id="PTHR45737">
    <property type="entry name" value="VON WILLEBRAND FACTOR A DOMAIN-CONTAINING PROTEIN 5A"/>
    <property type="match status" value="1"/>
</dbReference>
<feature type="compositionally biased region" description="Polar residues" evidence="1">
    <location>
        <begin position="676"/>
        <end position="686"/>
    </location>
</feature>
<dbReference type="VEuPathDB" id="FungiDB:ASPWEDRAFT_22955"/>
<evidence type="ECO:0000256" key="1">
    <source>
        <dbReference type="SAM" id="MobiDB-lite"/>
    </source>
</evidence>
<evidence type="ECO:0000313" key="4">
    <source>
        <dbReference type="EMBL" id="OJJ40808.1"/>
    </source>
</evidence>
<accession>A0A1L9S105</accession>
<dbReference type="AlphaFoldDB" id="A0A1L9S105"/>
<keyword evidence="5" id="KW-1185">Reference proteome</keyword>
<dbReference type="Pfam" id="PF13768">
    <property type="entry name" value="VWA_3"/>
    <property type="match status" value="1"/>
</dbReference>
<protein>
    <recommendedName>
        <fullName evidence="6">VWFA domain-containing protein</fullName>
    </recommendedName>
</protein>
<dbReference type="Proteomes" id="UP000184383">
    <property type="component" value="Unassembled WGS sequence"/>
</dbReference>
<evidence type="ECO:0008006" key="6">
    <source>
        <dbReference type="Google" id="ProtNLM"/>
    </source>
</evidence>
<name>A0A1L9S105_ASPWE</name>
<dbReference type="SMART" id="SM00327">
    <property type="entry name" value="VWA"/>
    <property type="match status" value="1"/>
</dbReference>
<dbReference type="Gene3D" id="3.40.50.410">
    <property type="entry name" value="von Willebrand factor, type A domain"/>
    <property type="match status" value="1"/>
</dbReference>
<dbReference type="PROSITE" id="PS50234">
    <property type="entry name" value="VWFA"/>
    <property type="match status" value="1"/>
</dbReference>
<proteinExistence type="predicted"/>
<evidence type="ECO:0000259" key="2">
    <source>
        <dbReference type="PROSITE" id="PS50234"/>
    </source>
</evidence>
<dbReference type="RefSeq" id="XP_040694484.1">
    <property type="nucleotide sequence ID" value="XM_040832418.1"/>
</dbReference>
<feature type="domain" description="VIT" evidence="3">
    <location>
        <begin position="25"/>
        <end position="155"/>
    </location>
</feature>
<feature type="region of interest" description="Disordered" evidence="1">
    <location>
        <begin position="649"/>
        <end position="689"/>
    </location>
</feature>
<dbReference type="EMBL" id="KV878209">
    <property type="protein sequence ID" value="OJJ40808.1"/>
    <property type="molecule type" value="Genomic_DNA"/>
</dbReference>
<evidence type="ECO:0000259" key="3">
    <source>
        <dbReference type="PROSITE" id="PS51468"/>
    </source>
</evidence>
<dbReference type="PROSITE" id="PS51468">
    <property type="entry name" value="VIT"/>
    <property type="match status" value="1"/>
</dbReference>
<organism evidence="4 5">
    <name type="scientific">Aspergillus wentii DTO 134E9</name>
    <dbReference type="NCBI Taxonomy" id="1073089"/>
    <lineage>
        <taxon>Eukaryota</taxon>
        <taxon>Fungi</taxon>
        <taxon>Dikarya</taxon>
        <taxon>Ascomycota</taxon>
        <taxon>Pezizomycotina</taxon>
        <taxon>Eurotiomycetes</taxon>
        <taxon>Eurotiomycetidae</taxon>
        <taxon>Eurotiales</taxon>
        <taxon>Aspergillaceae</taxon>
        <taxon>Aspergillus</taxon>
        <taxon>Aspergillus subgen. Cremei</taxon>
    </lineage>
</organism>
<evidence type="ECO:0000313" key="5">
    <source>
        <dbReference type="Proteomes" id="UP000184383"/>
    </source>
</evidence>
<reference evidence="5" key="1">
    <citation type="journal article" date="2017" name="Genome Biol.">
        <title>Comparative genomics reveals high biological diversity and specific adaptations in the industrially and medically important fungal genus Aspergillus.</title>
        <authorList>
            <person name="de Vries R.P."/>
            <person name="Riley R."/>
            <person name="Wiebenga A."/>
            <person name="Aguilar-Osorio G."/>
            <person name="Amillis S."/>
            <person name="Uchima C.A."/>
            <person name="Anderluh G."/>
            <person name="Asadollahi M."/>
            <person name="Askin M."/>
            <person name="Barry K."/>
            <person name="Battaglia E."/>
            <person name="Bayram O."/>
            <person name="Benocci T."/>
            <person name="Braus-Stromeyer S.A."/>
            <person name="Caldana C."/>
            <person name="Canovas D."/>
            <person name="Cerqueira G.C."/>
            <person name="Chen F."/>
            <person name="Chen W."/>
            <person name="Choi C."/>
            <person name="Clum A."/>
            <person name="Dos Santos R.A."/>
            <person name="Damasio A.R."/>
            <person name="Diallinas G."/>
            <person name="Emri T."/>
            <person name="Fekete E."/>
            <person name="Flipphi M."/>
            <person name="Freyberg S."/>
            <person name="Gallo A."/>
            <person name="Gournas C."/>
            <person name="Habgood R."/>
            <person name="Hainaut M."/>
            <person name="Harispe M.L."/>
            <person name="Henrissat B."/>
            <person name="Hilden K.S."/>
            <person name="Hope R."/>
            <person name="Hossain A."/>
            <person name="Karabika E."/>
            <person name="Karaffa L."/>
            <person name="Karanyi Z."/>
            <person name="Krasevec N."/>
            <person name="Kuo A."/>
            <person name="Kusch H."/>
            <person name="LaButti K."/>
            <person name="Lagendijk E.L."/>
            <person name="Lapidus A."/>
            <person name="Levasseur A."/>
            <person name="Lindquist E."/>
            <person name="Lipzen A."/>
            <person name="Logrieco A.F."/>
            <person name="MacCabe A."/>
            <person name="Maekelae M.R."/>
            <person name="Malavazi I."/>
            <person name="Melin P."/>
            <person name="Meyer V."/>
            <person name="Mielnichuk N."/>
            <person name="Miskei M."/>
            <person name="Molnar A.P."/>
            <person name="Mule G."/>
            <person name="Ngan C.Y."/>
            <person name="Orejas M."/>
            <person name="Orosz E."/>
            <person name="Ouedraogo J.P."/>
            <person name="Overkamp K.M."/>
            <person name="Park H.-S."/>
            <person name="Perrone G."/>
            <person name="Piumi F."/>
            <person name="Punt P.J."/>
            <person name="Ram A.F."/>
            <person name="Ramon A."/>
            <person name="Rauscher S."/>
            <person name="Record E."/>
            <person name="Riano-Pachon D.M."/>
            <person name="Robert V."/>
            <person name="Roehrig J."/>
            <person name="Ruller R."/>
            <person name="Salamov A."/>
            <person name="Salih N.S."/>
            <person name="Samson R.A."/>
            <person name="Sandor E."/>
            <person name="Sanguinetti M."/>
            <person name="Schuetze T."/>
            <person name="Sepcic K."/>
            <person name="Shelest E."/>
            <person name="Sherlock G."/>
            <person name="Sophianopoulou V."/>
            <person name="Squina F.M."/>
            <person name="Sun H."/>
            <person name="Susca A."/>
            <person name="Todd R.B."/>
            <person name="Tsang A."/>
            <person name="Unkles S.E."/>
            <person name="van de Wiele N."/>
            <person name="van Rossen-Uffink D."/>
            <person name="Oliveira J.V."/>
            <person name="Vesth T.C."/>
            <person name="Visser J."/>
            <person name="Yu J.-H."/>
            <person name="Zhou M."/>
            <person name="Andersen M.R."/>
            <person name="Archer D.B."/>
            <person name="Baker S.E."/>
            <person name="Benoit I."/>
            <person name="Brakhage A.A."/>
            <person name="Braus G.H."/>
            <person name="Fischer R."/>
            <person name="Frisvad J.C."/>
            <person name="Goldman G.H."/>
            <person name="Houbraken J."/>
            <person name="Oakley B."/>
            <person name="Pocsi I."/>
            <person name="Scazzocchio C."/>
            <person name="Seiboth B."/>
            <person name="vanKuyk P.A."/>
            <person name="Wortman J."/>
            <person name="Dyer P.S."/>
            <person name="Grigoriev I.V."/>
        </authorList>
    </citation>
    <scope>NUCLEOTIDE SEQUENCE [LARGE SCALE GENOMIC DNA]</scope>
    <source>
        <strain evidence="5">DTO 134E9</strain>
    </source>
</reference>
<dbReference type="SUPFAM" id="SSF53300">
    <property type="entry name" value="vWA-like"/>
    <property type="match status" value="1"/>
</dbReference>
<dbReference type="STRING" id="1073089.A0A1L9S105"/>
<sequence length="888" mass="97439">MDVLDKLQSGLFFTPSIEAVAHAHLGSIEKAEEHEDTPLPLLSLSVDVDIQSRVSTTKVTQQFTNPSESAAQNARYIFPVYDESVITSFRCWVGPSKMLEGIVKPKEVARAEFQHAVSQKKAAVLVEEMTPEIFETNVGNIPPHSFVRVEIAYTNLLKIDNCTGGLVLTIPTSIAPRYGAAPEQYTQSTLPAEGLRINIQASMSDAICKMESRSHPISVELGAVAHQSFQQFTAGAASGEFDPSKARASLSNNSTVLDRDFVLFILSAAGRSIESQAVAESHSDDSGCTVAVTINPGSLFLSNIDTEGFNGEIIFIVDQSDSMNNKIRALRDVTNVLLRSLPEDCHFNICSFGSTHSWLWPASQSYNQDSLQIATQHAALFNAYMGGTEILGALQSVESHYNSSENVPTNVIVLTDGEVWDVDSVTEYVRSTSSNIRYFALGIGDLVSHRLVEGIGKQGGGYAEVVSESVSGSWQGRVIQMLKAAMTPSRLRCEVDLGLPIPMDIAEGELPFYIQAPYHIPPLGTFSNLTLYYMVQSNLDTLPESIIVTATTDYDEILIAQMPLRKSTNSPAIHHLAAKALMADYESGHSWIHSHYHNHNPTTFQQILQREAEQLGQKWSITGKWTSYVAVDHDSQESHEASLYQADREEIRSSSHNRQLGSPGGFCDYNPDGGFSPTSPGYSPNSPVYMPNSPGFSPMSPEFAPNSPEYSPAGMDSPNYMPTTPIRSPGDTHNICSPSSPSFSPGVERKHLAKELSLLGILQTQSAEGEFQLSDTATRYLLESQFMLGVEEQLIHGLVSEDLPEEHPIRLQAYPAILNIIVIAYVTYRHAESKDLWELQIAKARRWAIKTLAGFERFAIGEKGGLKEVLSSLEKIAISRLLDNMQTV</sequence>
<dbReference type="Pfam" id="PF08487">
    <property type="entry name" value="VIT"/>
    <property type="match status" value="1"/>
</dbReference>